<dbReference type="Proteomes" id="UP000248887">
    <property type="component" value="Unassembled WGS sequence"/>
</dbReference>
<gene>
    <name evidence="5" type="ORF">DI549_00615</name>
</gene>
<dbReference type="InterPro" id="IPR002104">
    <property type="entry name" value="Integrase_catalytic"/>
</dbReference>
<accession>A0A2W5RB14</accession>
<evidence type="ECO:0000256" key="3">
    <source>
        <dbReference type="SAM" id="MobiDB-lite"/>
    </source>
</evidence>
<name>A0A2W5RB14_ANCNO</name>
<keyword evidence="1" id="KW-0229">DNA integration</keyword>
<dbReference type="InterPro" id="IPR050090">
    <property type="entry name" value="Tyrosine_recombinase_XerCD"/>
</dbReference>
<evidence type="ECO:0000256" key="2">
    <source>
        <dbReference type="ARBA" id="ARBA00023172"/>
    </source>
</evidence>
<evidence type="ECO:0000313" key="5">
    <source>
        <dbReference type="EMBL" id="PZQ86019.1"/>
    </source>
</evidence>
<dbReference type="SUPFAM" id="SSF56349">
    <property type="entry name" value="DNA breaking-rejoining enzymes"/>
    <property type="match status" value="1"/>
</dbReference>
<feature type="domain" description="Tyr recombinase" evidence="4">
    <location>
        <begin position="188"/>
        <end position="382"/>
    </location>
</feature>
<dbReference type="GO" id="GO:0003677">
    <property type="term" value="F:DNA binding"/>
    <property type="evidence" value="ECO:0007669"/>
    <property type="project" value="InterPro"/>
</dbReference>
<dbReference type="PANTHER" id="PTHR30349">
    <property type="entry name" value="PHAGE INTEGRASE-RELATED"/>
    <property type="match status" value="1"/>
</dbReference>
<sequence>MPRPSKGARLWLQPDELSGDGSIRKRSVWVIRDGARKVSTGCAPGDRAGAEQALARFITAKHQAPRLRGRHPSEILIADVLTIYVTDVGPQVARYSELKQRVAQLAEWWQLRKLIDVNGRSCRDYVAWRIKQPVRSAKPEKTGNPARLVSPAAARRELEDLRAAINHHRKEGLCSEVVEVVLPAKPLPRERWLTRSEAARLLWAAWRYREIQKGVPTDRRSRRHVARFILVALYTGTRSAAICGAALAPEPGRGWIDLDSGVFFRRAIGVRETNKRQTPVRLPTRLVAHIRRWQESGASRRSVVEWNGEAVTSVKKSFGRAVADAGLGPEVTPHILRHTCATWLMQAGVDLWDAASFLGMTVQQLEATYGHHHPDFQSAAAEALGGQNGDRNNGNKTRRPASNVTQLSAFAKASG</sequence>
<protein>
    <submittedName>
        <fullName evidence="5">Site-specific integrase</fullName>
    </submittedName>
</protein>
<dbReference type="Gene3D" id="1.10.443.10">
    <property type="entry name" value="Intergrase catalytic core"/>
    <property type="match status" value="1"/>
</dbReference>
<feature type="compositionally biased region" description="Polar residues" evidence="3">
    <location>
        <begin position="389"/>
        <end position="407"/>
    </location>
</feature>
<proteinExistence type="predicted"/>
<keyword evidence="2" id="KW-0233">DNA recombination</keyword>
<evidence type="ECO:0000313" key="6">
    <source>
        <dbReference type="Proteomes" id="UP000248887"/>
    </source>
</evidence>
<dbReference type="GO" id="GO:0006310">
    <property type="term" value="P:DNA recombination"/>
    <property type="evidence" value="ECO:0007669"/>
    <property type="project" value="UniProtKB-KW"/>
</dbReference>
<dbReference type="CDD" id="cd00796">
    <property type="entry name" value="INT_Rci_Hp1_C"/>
    <property type="match status" value="1"/>
</dbReference>
<feature type="region of interest" description="Disordered" evidence="3">
    <location>
        <begin position="384"/>
        <end position="407"/>
    </location>
</feature>
<reference evidence="5 6" key="1">
    <citation type="submission" date="2017-08" db="EMBL/GenBank/DDBJ databases">
        <title>Infants hospitalized years apart are colonized by the same room-sourced microbial strains.</title>
        <authorList>
            <person name="Brooks B."/>
            <person name="Olm M.R."/>
            <person name="Firek B.A."/>
            <person name="Baker R."/>
            <person name="Thomas B.C."/>
            <person name="Morowitz M.J."/>
            <person name="Banfield J.F."/>
        </authorList>
    </citation>
    <scope>NUCLEOTIDE SEQUENCE [LARGE SCALE GENOMIC DNA]</scope>
    <source>
        <strain evidence="5">S2_005_001_R2_27</strain>
    </source>
</reference>
<dbReference type="PANTHER" id="PTHR30349:SF88">
    <property type="entry name" value="BLL1584 PROTEIN"/>
    <property type="match status" value="1"/>
</dbReference>
<evidence type="ECO:0000259" key="4">
    <source>
        <dbReference type="PROSITE" id="PS51898"/>
    </source>
</evidence>
<organism evidence="5 6">
    <name type="scientific">Ancylobacter novellus</name>
    <name type="common">Thiobacillus novellus</name>
    <dbReference type="NCBI Taxonomy" id="921"/>
    <lineage>
        <taxon>Bacteria</taxon>
        <taxon>Pseudomonadati</taxon>
        <taxon>Pseudomonadota</taxon>
        <taxon>Alphaproteobacteria</taxon>
        <taxon>Hyphomicrobiales</taxon>
        <taxon>Xanthobacteraceae</taxon>
        <taxon>Ancylobacter</taxon>
    </lineage>
</organism>
<dbReference type="Pfam" id="PF00589">
    <property type="entry name" value="Phage_integrase"/>
    <property type="match status" value="1"/>
</dbReference>
<dbReference type="PROSITE" id="PS51898">
    <property type="entry name" value="TYR_RECOMBINASE"/>
    <property type="match status" value="1"/>
</dbReference>
<dbReference type="GO" id="GO:0015074">
    <property type="term" value="P:DNA integration"/>
    <property type="evidence" value="ECO:0007669"/>
    <property type="project" value="UniProtKB-KW"/>
</dbReference>
<dbReference type="EMBL" id="QFQD01000001">
    <property type="protein sequence ID" value="PZQ86019.1"/>
    <property type="molecule type" value="Genomic_DNA"/>
</dbReference>
<evidence type="ECO:0000256" key="1">
    <source>
        <dbReference type="ARBA" id="ARBA00022908"/>
    </source>
</evidence>
<dbReference type="InterPro" id="IPR013762">
    <property type="entry name" value="Integrase-like_cat_sf"/>
</dbReference>
<comment type="caution">
    <text evidence="5">The sequence shown here is derived from an EMBL/GenBank/DDBJ whole genome shotgun (WGS) entry which is preliminary data.</text>
</comment>
<dbReference type="InterPro" id="IPR011010">
    <property type="entry name" value="DNA_brk_join_enz"/>
</dbReference>
<dbReference type="AlphaFoldDB" id="A0A2W5RB14"/>